<dbReference type="PANTHER" id="PTHR35789:SF1">
    <property type="entry name" value="SPORE GERMINATION PROTEIN B3"/>
    <property type="match status" value="1"/>
</dbReference>
<dbReference type="InterPro" id="IPR008844">
    <property type="entry name" value="Spore_GerAC-like"/>
</dbReference>
<keyword evidence="8" id="KW-0812">Transmembrane</keyword>
<dbReference type="InterPro" id="IPR057336">
    <property type="entry name" value="GerAC_N"/>
</dbReference>
<keyword evidence="12" id="KW-1185">Reference proteome</keyword>
<protein>
    <submittedName>
        <fullName evidence="11">Spore germination protein A3</fullName>
    </submittedName>
</protein>
<evidence type="ECO:0000313" key="12">
    <source>
        <dbReference type="Proteomes" id="UP000175744"/>
    </source>
</evidence>
<dbReference type="Proteomes" id="UP000175744">
    <property type="component" value="Unassembled WGS sequence"/>
</dbReference>
<dbReference type="PANTHER" id="PTHR35789">
    <property type="entry name" value="SPORE GERMINATION PROTEIN B3"/>
    <property type="match status" value="1"/>
</dbReference>
<accession>A0A1E8EW50</accession>
<gene>
    <name evidence="11" type="primary">gerAC_2</name>
    <name evidence="11" type="ORF">CLOACE_21300</name>
</gene>
<dbReference type="InterPro" id="IPR046953">
    <property type="entry name" value="Spore_GerAC-like_C"/>
</dbReference>
<keyword evidence="6" id="KW-0564">Palmitate</keyword>
<dbReference type="Pfam" id="PF25198">
    <property type="entry name" value="Spore_GerAC_N"/>
    <property type="match status" value="1"/>
</dbReference>
<dbReference type="STRING" id="1121290.CLAOCE_21300"/>
<evidence type="ECO:0000256" key="7">
    <source>
        <dbReference type="ARBA" id="ARBA00023288"/>
    </source>
</evidence>
<dbReference type="Pfam" id="PF05504">
    <property type="entry name" value="Spore_GerAC"/>
    <property type="match status" value="1"/>
</dbReference>
<evidence type="ECO:0000256" key="4">
    <source>
        <dbReference type="ARBA" id="ARBA00022729"/>
    </source>
</evidence>
<dbReference type="EMBL" id="LZFO01000044">
    <property type="protein sequence ID" value="OFI01474.1"/>
    <property type="molecule type" value="Genomic_DNA"/>
</dbReference>
<dbReference type="PATRIC" id="fig|1121290.3.peg.2142"/>
<evidence type="ECO:0000256" key="5">
    <source>
        <dbReference type="ARBA" id="ARBA00023136"/>
    </source>
</evidence>
<feature type="domain" description="Spore germination GerAC-like C-terminal" evidence="9">
    <location>
        <begin position="205"/>
        <end position="366"/>
    </location>
</feature>
<evidence type="ECO:0000256" key="8">
    <source>
        <dbReference type="SAM" id="Phobius"/>
    </source>
</evidence>
<name>A0A1E8EW50_9CLOT</name>
<evidence type="ECO:0000259" key="9">
    <source>
        <dbReference type="Pfam" id="PF05504"/>
    </source>
</evidence>
<dbReference type="GO" id="GO:0016020">
    <property type="term" value="C:membrane"/>
    <property type="evidence" value="ECO:0007669"/>
    <property type="project" value="UniProtKB-SubCell"/>
</dbReference>
<evidence type="ECO:0000259" key="10">
    <source>
        <dbReference type="Pfam" id="PF25198"/>
    </source>
</evidence>
<keyword evidence="4" id="KW-0732">Signal</keyword>
<dbReference type="NCBIfam" id="TIGR02887">
    <property type="entry name" value="spore_ger_x_C"/>
    <property type="match status" value="1"/>
</dbReference>
<keyword evidence="3" id="KW-0309">Germination</keyword>
<evidence type="ECO:0000256" key="6">
    <source>
        <dbReference type="ARBA" id="ARBA00023139"/>
    </source>
</evidence>
<evidence type="ECO:0000313" key="11">
    <source>
        <dbReference type="EMBL" id="OFI01474.1"/>
    </source>
</evidence>
<feature type="domain" description="Spore germination protein N-terminal" evidence="10">
    <location>
        <begin position="35"/>
        <end position="197"/>
    </location>
</feature>
<organism evidence="11 12">
    <name type="scientific">Clostridium acetireducens DSM 10703</name>
    <dbReference type="NCBI Taxonomy" id="1121290"/>
    <lineage>
        <taxon>Bacteria</taxon>
        <taxon>Bacillati</taxon>
        <taxon>Bacillota</taxon>
        <taxon>Clostridia</taxon>
        <taxon>Eubacteriales</taxon>
        <taxon>Clostridiaceae</taxon>
        <taxon>Clostridium</taxon>
    </lineage>
</organism>
<evidence type="ECO:0000256" key="2">
    <source>
        <dbReference type="ARBA" id="ARBA00007886"/>
    </source>
</evidence>
<evidence type="ECO:0000256" key="3">
    <source>
        <dbReference type="ARBA" id="ARBA00022544"/>
    </source>
</evidence>
<sequence length="370" mass="42481">MSKKNKKIINRKPIFYICILVIFIYSFIGSKGDLIENLNIPIGIGYDLKGEEYDIYILTLEDEQSDVKAKLRNGSALNIAETREKRSTKSSKKFIVGLEKIYILSEKQSEKGLKTIIDVWINNPQVNDRGLIAVCSGKSKDILMYTKNQSTNAAEYLEGIIKNLNQFNFFSKQFTVTDLMVRADAEGRNPALPYIDITKDGLATTGLALFKGDKMMGKTNLEEAKYINLLKYDKLKGILTIQKNMKEYISFYTKSRKKVKCYKKDGKYNFVINLNLEGDITNNQLYLGLNKDKEKLKKFTKDMEKEVKDDCNYYIDKIQNEYKFDVLGLGKYAAAKYGRKKGIDWNKEVVNSNIEVNVKVKVKNQGRGDY</sequence>
<dbReference type="Gene3D" id="3.30.300.210">
    <property type="entry name" value="Nutrient germinant receptor protein C, domain 3"/>
    <property type="match status" value="1"/>
</dbReference>
<feature type="transmembrane region" description="Helical" evidence="8">
    <location>
        <begin position="12"/>
        <end position="28"/>
    </location>
</feature>
<keyword evidence="5 8" id="KW-0472">Membrane</keyword>
<comment type="similarity">
    <text evidence="2">Belongs to the GerABKC lipoprotein family.</text>
</comment>
<dbReference type="InterPro" id="IPR038501">
    <property type="entry name" value="Spore_GerAC_C_sf"/>
</dbReference>
<comment type="caution">
    <text evidence="11">The sequence shown here is derived from an EMBL/GenBank/DDBJ whole genome shotgun (WGS) entry which is preliminary data.</text>
</comment>
<dbReference type="GO" id="GO:0009847">
    <property type="term" value="P:spore germination"/>
    <property type="evidence" value="ECO:0007669"/>
    <property type="project" value="InterPro"/>
</dbReference>
<dbReference type="RefSeq" id="WP_070111204.1">
    <property type="nucleotide sequence ID" value="NZ_LZFO01000044.1"/>
</dbReference>
<proteinExistence type="inferred from homology"/>
<keyword evidence="7" id="KW-0449">Lipoprotein</keyword>
<comment type="subcellular location">
    <subcellularLocation>
        <location evidence="1">Membrane</location>
        <topology evidence="1">Lipid-anchor</topology>
    </subcellularLocation>
</comment>
<evidence type="ECO:0000256" key="1">
    <source>
        <dbReference type="ARBA" id="ARBA00004635"/>
    </source>
</evidence>
<dbReference type="OrthoDB" id="1949745at2"/>
<keyword evidence="8" id="KW-1133">Transmembrane helix</keyword>
<dbReference type="AlphaFoldDB" id="A0A1E8EW50"/>
<reference evidence="11 12" key="1">
    <citation type="submission" date="2016-06" db="EMBL/GenBank/DDBJ databases">
        <title>Genome sequence of Clostridium acetireducens DSM 10703.</title>
        <authorList>
            <person name="Poehlein A."/>
            <person name="Fluechter S."/>
            <person name="Duerre P."/>
            <person name="Daniel R."/>
        </authorList>
    </citation>
    <scope>NUCLEOTIDE SEQUENCE [LARGE SCALE GENOMIC DNA]</scope>
    <source>
        <strain evidence="11 12">DSM 10703</strain>
    </source>
</reference>